<evidence type="ECO:0000256" key="2">
    <source>
        <dbReference type="ARBA" id="ARBA00022679"/>
    </source>
</evidence>
<protein>
    <submittedName>
        <fullName evidence="4">Class I SAM-dependent methyltransferase</fullName>
    </submittedName>
</protein>
<dbReference type="PANTHER" id="PTHR43861">
    <property type="entry name" value="TRANS-ACONITATE 2-METHYLTRANSFERASE-RELATED"/>
    <property type="match status" value="1"/>
</dbReference>
<dbReference type="SUPFAM" id="SSF53335">
    <property type="entry name" value="S-adenosyl-L-methionine-dependent methyltransferases"/>
    <property type="match status" value="1"/>
</dbReference>
<evidence type="ECO:0000313" key="5">
    <source>
        <dbReference type="Proteomes" id="UP000739565"/>
    </source>
</evidence>
<dbReference type="Proteomes" id="UP000739565">
    <property type="component" value="Unassembled WGS sequence"/>
</dbReference>
<dbReference type="GO" id="GO:0008168">
    <property type="term" value="F:methyltransferase activity"/>
    <property type="evidence" value="ECO:0007669"/>
    <property type="project" value="UniProtKB-KW"/>
</dbReference>
<dbReference type="RefSeq" id="WP_259661441.1">
    <property type="nucleotide sequence ID" value="NZ_JAHXRI010000007.1"/>
</dbReference>
<dbReference type="Pfam" id="PF13649">
    <property type="entry name" value="Methyltransf_25"/>
    <property type="match status" value="1"/>
</dbReference>
<name>A0A953N9J8_9BURK</name>
<reference evidence="4" key="1">
    <citation type="submission" date="2021-07" db="EMBL/GenBank/DDBJ databases">
        <title>New genus and species of the family Alcaligenaceae.</title>
        <authorList>
            <person name="Hahn M.W."/>
        </authorList>
    </citation>
    <scope>NUCLEOTIDE SEQUENCE</scope>
    <source>
        <strain evidence="4">LF4-65</strain>
    </source>
</reference>
<dbReference type="EMBL" id="JAHXRI010000007">
    <property type="protein sequence ID" value="MBZ1351040.1"/>
    <property type="molecule type" value="Genomic_DNA"/>
</dbReference>
<dbReference type="InterPro" id="IPR029063">
    <property type="entry name" value="SAM-dependent_MTases_sf"/>
</dbReference>
<dbReference type="GO" id="GO:0032259">
    <property type="term" value="P:methylation"/>
    <property type="evidence" value="ECO:0007669"/>
    <property type="project" value="UniProtKB-KW"/>
</dbReference>
<dbReference type="AlphaFoldDB" id="A0A953N9J8"/>
<dbReference type="InterPro" id="IPR041698">
    <property type="entry name" value="Methyltransf_25"/>
</dbReference>
<comment type="caution">
    <text evidence="4">The sequence shown here is derived from an EMBL/GenBank/DDBJ whole genome shotgun (WGS) entry which is preliminary data.</text>
</comment>
<organism evidence="4 5">
    <name type="scientific">Zwartia hollandica</name>
    <dbReference type="NCBI Taxonomy" id="324606"/>
    <lineage>
        <taxon>Bacteria</taxon>
        <taxon>Pseudomonadati</taxon>
        <taxon>Pseudomonadota</taxon>
        <taxon>Betaproteobacteria</taxon>
        <taxon>Burkholderiales</taxon>
        <taxon>Alcaligenaceae</taxon>
        <taxon>Zwartia</taxon>
    </lineage>
</organism>
<dbReference type="PANTHER" id="PTHR43861:SF1">
    <property type="entry name" value="TRANS-ACONITATE 2-METHYLTRANSFERASE"/>
    <property type="match status" value="1"/>
</dbReference>
<evidence type="ECO:0000256" key="1">
    <source>
        <dbReference type="ARBA" id="ARBA00022603"/>
    </source>
</evidence>
<dbReference type="Gene3D" id="3.40.50.150">
    <property type="entry name" value="Vaccinia Virus protein VP39"/>
    <property type="match status" value="1"/>
</dbReference>
<accession>A0A953N9J8</accession>
<gene>
    <name evidence="4" type="ORF">KZZ10_10320</name>
</gene>
<sequence length="321" mass="36662">MIDPQDVVNAYRLILGREPESQESVNRYATELSDLNALRDMFLSSNEFRQKFEHIHAPKRSRRGFYGPVMKVELKATDEQLAMLYVKTAAQWHHLGETEPYWSVITQESYLQSHFQQSREVFYATGEQEIQLLDSTLERHFLEHRPLGRCIELGCGVGRVTAALAKRYQEVIAVDISEPHLRLAEQELSMRGVSNVTYQHLTSLEQTEGYGPIDLFYSKIVLQHNPPPVMDVLLKNLLTALRPGGIGFFQIPVFKAGYKFLLESYLQEDNQTDMEMHFFPQAELLNLVANAGCRVCELYEDDSIGASASMVSNTLLVQKLD</sequence>
<evidence type="ECO:0000313" key="4">
    <source>
        <dbReference type="EMBL" id="MBZ1351040.1"/>
    </source>
</evidence>
<proteinExistence type="predicted"/>
<feature type="domain" description="Methyltransferase" evidence="3">
    <location>
        <begin position="152"/>
        <end position="245"/>
    </location>
</feature>
<dbReference type="CDD" id="cd02440">
    <property type="entry name" value="AdoMet_MTases"/>
    <property type="match status" value="1"/>
</dbReference>
<evidence type="ECO:0000259" key="3">
    <source>
        <dbReference type="Pfam" id="PF13649"/>
    </source>
</evidence>
<keyword evidence="5" id="KW-1185">Reference proteome</keyword>
<keyword evidence="1 4" id="KW-0489">Methyltransferase</keyword>
<keyword evidence="2" id="KW-0808">Transferase</keyword>